<dbReference type="InterPro" id="IPR029058">
    <property type="entry name" value="AB_hydrolase_fold"/>
</dbReference>
<sequence>MESNVEVGASKETKKRASKKRFHGCFSGIGCFEAAGDDPIDRGVEVGAEGNVGRPTPTHLVVMVNGIIGSSLDWRYAAKHLVKRFPEDLVVHCSARNTSTLTLHGVDVMGERLAKEVISVIERKPELQKISFIGHSLGGLVARYAIGRLYGQTIKSEPPAENGGAVRVESETLSLEKESKGNIAGLEPMNFITFATPHLGSRGNKQVPLFCGVRMLEKASSHISGILGKTGKHLLLNDHHEGRPPLLIQMVNDCGDLKFMSALQSFRRCVAYANAHFDHIVGWSTSSIRHKHELPKRKNFQKNDKYPHVMNVETSKPANIHQDILWEGKAKTVDMEGIMIRGLNRVGWERVDVSFRRSKQRYLAHTTIQVKTYCLNSDGIDVVFHMIDNFLL</sequence>
<accession>A0AAV9AY77</accession>
<reference evidence="2" key="2">
    <citation type="submission" date="2023-06" db="EMBL/GenBank/DDBJ databases">
        <authorList>
            <person name="Ma L."/>
            <person name="Liu K.-W."/>
            <person name="Li Z."/>
            <person name="Hsiao Y.-Y."/>
            <person name="Qi Y."/>
            <person name="Fu T."/>
            <person name="Tang G."/>
            <person name="Zhang D."/>
            <person name="Sun W.-H."/>
            <person name="Liu D.-K."/>
            <person name="Li Y."/>
            <person name="Chen G.-Z."/>
            <person name="Liu X.-D."/>
            <person name="Liao X.-Y."/>
            <person name="Jiang Y.-T."/>
            <person name="Yu X."/>
            <person name="Hao Y."/>
            <person name="Huang J."/>
            <person name="Zhao X.-W."/>
            <person name="Ke S."/>
            <person name="Chen Y.-Y."/>
            <person name="Wu W.-L."/>
            <person name="Hsu J.-L."/>
            <person name="Lin Y.-F."/>
            <person name="Huang M.-D."/>
            <person name="Li C.-Y."/>
            <person name="Huang L."/>
            <person name="Wang Z.-W."/>
            <person name="Zhao X."/>
            <person name="Zhong W.-Y."/>
            <person name="Peng D.-H."/>
            <person name="Ahmad S."/>
            <person name="Lan S."/>
            <person name="Zhang J.-S."/>
            <person name="Tsai W.-C."/>
            <person name="Van De Peer Y."/>
            <person name="Liu Z.-J."/>
        </authorList>
    </citation>
    <scope>NUCLEOTIDE SEQUENCE</scope>
    <source>
        <strain evidence="2">SCP</strain>
        <tissue evidence="2">Leaves</tissue>
    </source>
</reference>
<name>A0AAV9AY77_ACOGR</name>
<reference evidence="2" key="1">
    <citation type="journal article" date="2023" name="Nat. Commun.">
        <title>Diploid and tetraploid genomes of Acorus and the evolution of monocots.</title>
        <authorList>
            <person name="Ma L."/>
            <person name="Liu K.W."/>
            <person name="Li Z."/>
            <person name="Hsiao Y.Y."/>
            <person name="Qi Y."/>
            <person name="Fu T."/>
            <person name="Tang G.D."/>
            <person name="Zhang D."/>
            <person name="Sun W.H."/>
            <person name="Liu D.K."/>
            <person name="Li Y."/>
            <person name="Chen G.Z."/>
            <person name="Liu X.D."/>
            <person name="Liao X.Y."/>
            <person name="Jiang Y.T."/>
            <person name="Yu X."/>
            <person name="Hao Y."/>
            <person name="Huang J."/>
            <person name="Zhao X.W."/>
            <person name="Ke S."/>
            <person name="Chen Y.Y."/>
            <person name="Wu W.L."/>
            <person name="Hsu J.L."/>
            <person name="Lin Y.F."/>
            <person name="Huang M.D."/>
            <person name="Li C.Y."/>
            <person name="Huang L."/>
            <person name="Wang Z.W."/>
            <person name="Zhao X."/>
            <person name="Zhong W.Y."/>
            <person name="Peng D.H."/>
            <person name="Ahmad S."/>
            <person name="Lan S."/>
            <person name="Zhang J.S."/>
            <person name="Tsai W.C."/>
            <person name="Van de Peer Y."/>
            <person name="Liu Z.J."/>
        </authorList>
    </citation>
    <scope>NUCLEOTIDE SEQUENCE</scope>
    <source>
        <strain evidence="2">SCP</strain>
    </source>
</reference>
<feature type="domain" description="DUF676" evidence="1">
    <location>
        <begin position="57"/>
        <end position="285"/>
    </location>
</feature>
<organism evidence="2 3">
    <name type="scientific">Acorus gramineus</name>
    <name type="common">Dwarf sweet flag</name>
    <dbReference type="NCBI Taxonomy" id="55184"/>
    <lineage>
        <taxon>Eukaryota</taxon>
        <taxon>Viridiplantae</taxon>
        <taxon>Streptophyta</taxon>
        <taxon>Embryophyta</taxon>
        <taxon>Tracheophyta</taxon>
        <taxon>Spermatophyta</taxon>
        <taxon>Magnoliopsida</taxon>
        <taxon>Liliopsida</taxon>
        <taxon>Acoraceae</taxon>
        <taxon>Acorus</taxon>
    </lineage>
</organism>
<dbReference type="PANTHER" id="PTHR12482:SF41">
    <property type="entry name" value="ALPHA_BETA-HYDROLASES SUPERFAMILY PROTEIN"/>
    <property type="match status" value="1"/>
</dbReference>
<evidence type="ECO:0000313" key="2">
    <source>
        <dbReference type="EMBL" id="KAK1269020.1"/>
    </source>
</evidence>
<dbReference type="AlphaFoldDB" id="A0AAV9AY77"/>
<dbReference type="EMBL" id="JAUJYN010000006">
    <property type="protein sequence ID" value="KAK1269020.1"/>
    <property type="molecule type" value="Genomic_DNA"/>
</dbReference>
<dbReference type="Proteomes" id="UP001179952">
    <property type="component" value="Unassembled WGS sequence"/>
</dbReference>
<gene>
    <name evidence="2" type="ORF">QJS04_geneDACA022109</name>
</gene>
<evidence type="ECO:0000259" key="1">
    <source>
        <dbReference type="Pfam" id="PF05057"/>
    </source>
</evidence>
<dbReference type="Gene3D" id="3.40.50.1820">
    <property type="entry name" value="alpha/beta hydrolase"/>
    <property type="match status" value="1"/>
</dbReference>
<dbReference type="Pfam" id="PF05057">
    <property type="entry name" value="DUF676"/>
    <property type="match status" value="1"/>
</dbReference>
<comment type="caution">
    <text evidence="2">The sequence shown here is derived from an EMBL/GenBank/DDBJ whole genome shotgun (WGS) entry which is preliminary data.</text>
</comment>
<dbReference type="PANTHER" id="PTHR12482">
    <property type="entry name" value="LIPASE ROG1-RELATED-RELATED"/>
    <property type="match status" value="1"/>
</dbReference>
<dbReference type="InterPro" id="IPR044294">
    <property type="entry name" value="Lipase-like"/>
</dbReference>
<dbReference type="SUPFAM" id="SSF53474">
    <property type="entry name" value="alpha/beta-Hydrolases"/>
    <property type="match status" value="1"/>
</dbReference>
<proteinExistence type="predicted"/>
<evidence type="ECO:0000313" key="3">
    <source>
        <dbReference type="Proteomes" id="UP001179952"/>
    </source>
</evidence>
<keyword evidence="3" id="KW-1185">Reference proteome</keyword>
<dbReference type="InterPro" id="IPR007751">
    <property type="entry name" value="DUF676_lipase-like"/>
</dbReference>
<protein>
    <recommendedName>
        <fullName evidence="1">DUF676 domain-containing protein</fullName>
    </recommendedName>
</protein>